<dbReference type="RefSeq" id="XP_026076303.1">
    <property type="nucleotide sequence ID" value="XM_026220518.1"/>
</dbReference>
<evidence type="ECO:0000256" key="1">
    <source>
        <dbReference type="SAM" id="MobiDB-lite"/>
    </source>
</evidence>
<evidence type="ECO:0000313" key="3">
    <source>
        <dbReference type="RefSeq" id="XP_026076303.1"/>
    </source>
</evidence>
<evidence type="ECO:0000313" key="2">
    <source>
        <dbReference type="Proteomes" id="UP000515129"/>
    </source>
</evidence>
<gene>
    <name evidence="3" type="primary">LOC113054746</name>
</gene>
<dbReference type="GeneID" id="113054746"/>
<reference evidence="3" key="1">
    <citation type="submission" date="2025-08" db="UniProtKB">
        <authorList>
            <consortium name="RefSeq"/>
        </authorList>
    </citation>
    <scope>IDENTIFICATION</scope>
    <source>
        <strain evidence="3">Wakin</strain>
        <tissue evidence="3">Muscle</tissue>
    </source>
</reference>
<proteinExistence type="predicted"/>
<feature type="region of interest" description="Disordered" evidence="1">
    <location>
        <begin position="109"/>
        <end position="133"/>
    </location>
</feature>
<dbReference type="KEGG" id="caua:113054746"/>
<name>A0A6P6KVH4_CARAU</name>
<dbReference type="Proteomes" id="UP000515129">
    <property type="component" value="Chromosome 35"/>
</dbReference>
<protein>
    <submittedName>
        <fullName evidence="3">Uncharacterized protein LOC113054746 isoform X1</fullName>
    </submittedName>
</protein>
<dbReference type="AlphaFoldDB" id="A0A6P6KVH4"/>
<accession>A0A6P6KVH4</accession>
<sequence>MSCCTHLGRDLGEEDLGVIAGGTQESSSFVLTKRYRQRERGPLSLASHVESDHGWDGERCGQESERCDVVCAQEQEEEEKHIITCRGARVAAHDGTLSSFILKNIALDKTDDSKTTRGHPVRQTPELFPAADV</sequence>
<organism evidence="2 3">
    <name type="scientific">Carassius auratus</name>
    <name type="common">Goldfish</name>
    <dbReference type="NCBI Taxonomy" id="7957"/>
    <lineage>
        <taxon>Eukaryota</taxon>
        <taxon>Metazoa</taxon>
        <taxon>Chordata</taxon>
        <taxon>Craniata</taxon>
        <taxon>Vertebrata</taxon>
        <taxon>Euteleostomi</taxon>
        <taxon>Actinopterygii</taxon>
        <taxon>Neopterygii</taxon>
        <taxon>Teleostei</taxon>
        <taxon>Ostariophysi</taxon>
        <taxon>Cypriniformes</taxon>
        <taxon>Cyprinidae</taxon>
        <taxon>Cyprininae</taxon>
        <taxon>Carassius</taxon>
    </lineage>
</organism>
<keyword evidence="2" id="KW-1185">Reference proteome</keyword>